<dbReference type="Pfam" id="PF04392">
    <property type="entry name" value="ABC_sub_bind"/>
    <property type="match status" value="1"/>
</dbReference>
<comment type="caution">
    <text evidence="2">The sequence shown here is derived from an EMBL/GenBank/DDBJ whole genome shotgun (WGS) entry which is preliminary data.</text>
</comment>
<dbReference type="Gene3D" id="3.40.50.2300">
    <property type="match status" value="2"/>
</dbReference>
<dbReference type="AlphaFoldDB" id="A0AAW7Y538"/>
<dbReference type="RefSeq" id="WP_239928769.1">
    <property type="nucleotide sequence ID" value="NZ_JAUOPU010000012.1"/>
</dbReference>
<keyword evidence="1" id="KW-0812">Transmembrane</keyword>
<feature type="transmembrane region" description="Helical" evidence="1">
    <location>
        <begin position="25"/>
        <end position="46"/>
    </location>
</feature>
<dbReference type="PANTHER" id="PTHR35271">
    <property type="entry name" value="ABC TRANSPORTER, SUBSTRATE-BINDING LIPOPROTEIN-RELATED"/>
    <property type="match status" value="1"/>
</dbReference>
<dbReference type="PANTHER" id="PTHR35271:SF1">
    <property type="entry name" value="ABC TRANSPORTER, SUBSTRATE-BINDING LIPOPROTEIN"/>
    <property type="match status" value="1"/>
</dbReference>
<dbReference type="InterPro" id="IPR007487">
    <property type="entry name" value="ABC_transpt-TYRBP-like"/>
</dbReference>
<protein>
    <submittedName>
        <fullName evidence="2">ABC transporter substrate binding protein</fullName>
    </submittedName>
</protein>
<keyword evidence="1" id="KW-0472">Membrane</keyword>
<reference evidence="2" key="1">
    <citation type="submission" date="2023-07" db="EMBL/GenBank/DDBJ databases">
        <title>Genome content predicts the carbon catabolic preferences of heterotrophic bacteria.</title>
        <authorList>
            <person name="Gralka M."/>
        </authorList>
    </citation>
    <scope>NUCLEOTIDE SEQUENCE</scope>
    <source>
        <strain evidence="2">G2M05</strain>
    </source>
</reference>
<evidence type="ECO:0000313" key="3">
    <source>
        <dbReference type="Proteomes" id="UP001170624"/>
    </source>
</evidence>
<dbReference type="Proteomes" id="UP001170624">
    <property type="component" value="Unassembled WGS sequence"/>
</dbReference>
<dbReference type="SUPFAM" id="SSF53822">
    <property type="entry name" value="Periplasmic binding protein-like I"/>
    <property type="match status" value="1"/>
</dbReference>
<accession>A0AAW7Y538</accession>
<dbReference type="EMBL" id="JAUOPU010000012">
    <property type="protein sequence ID" value="MDO6543391.1"/>
    <property type="molecule type" value="Genomic_DNA"/>
</dbReference>
<gene>
    <name evidence="2" type="ORF">Q4568_12665</name>
</gene>
<proteinExistence type="predicted"/>
<evidence type="ECO:0000256" key="1">
    <source>
        <dbReference type="SAM" id="Phobius"/>
    </source>
</evidence>
<keyword evidence="1" id="KW-1133">Transmembrane helix</keyword>
<organism evidence="2 3">
    <name type="scientific">Photobacterium sanguinicancri</name>
    <dbReference type="NCBI Taxonomy" id="875932"/>
    <lineage>
        <taxon>Bacteria</taxon>
        <taxon>Pseudomonadati</taxon>
        <taxon>Pseudomonadota</taxon>
        <taxon>Gammaproteobacteria</taxon>
        <taxon>Vibrionales</taxon>
        <taxon>Vibrionaceae</taxon>
        <taxon>Photobacterium</taxon>
    </lineage>
</organism>
<name>A0AAW7Y538_9GAMM</name>
<evidence type="ECO:0000313" key="2">
    <source>
        <dbReference type="EMBL" id="MDO6543391.1"/>
    </source>
</evidence>
<sequence>MNCLANTTDLTAKLFTMVTRIGSRILWSAVIGFSIMSAFLVSTALASTSAESGDWPNWIGKDLQPAPSSHWQADVVGESVTFSPTQALPKVLVIVSRKATSYDIALKTLLSVYSRELPQTQWIVKQLPSNPIALAALLKQAEKKVNLIYTLGSKATVEVRNLYAGGKLPVISVNAKDPVQLGLIDKYSGSGDNFAFTSLNLPADVILSFMKRFNPSLKNIGILYANTNRSAYLTQFLPLKAVAEQAGIKIVPVAVDESMADLKLDLAMGRAIADLKENDPQLDHSLLWLTGSSSLLSRVDEINRYSQKLALISAVPDVVNQSQDSALMSFGVSFVNNAHQAAIYGLQVINDQVDVGDLPVGVISPPDIAISFQQAQRIKQKVPFVLMEMASDVYGVNGTVIRMDGKPVKER</sequence>
<dbReference type="InterPro" id="IPR028082">
    <property type="entry name" value="Peripla_BP_I"/>
</dbReference>